<evidence type="ECO:0000256" key="1">
    <source>
        <dbReference type="SAM" id="Phobius"/>
    </source>
</evidence>
<reference evidence="2" key="1">
    <citation type="submission" date="2018-05" db="EMBL/GenBank/DDBJ databases">
        <authorList>
            <person name="Lanie J.A."/>
            <person name="Ng W.-L."/>
            <person name="Kazmierczak K.M."/>
            <person name="Andrzejewski T.M."/>
            <person name="Davidsen T.M."/>
            <person name="Wayne K.J."/>
            <person name="Tettelin H."/>
            <person name="Glass J.I."/>
            <person name="Rusch D."/>
            <person name="Podicherti R."/>
            <person name="Tsui H.-C.T."/>
            <person name="Winkler M.E."/>
        </authorList>
    </citation>
    <scope>NUCLEOTIDE SEQUENCE</scope>
</reference>
<feature type="non-terminal residue" evidence="2">
    <location>
        <position position="230"/>
    </location>
</feature>
<accession>A0A383ELR6</accession>
<keyword evidence="1" id="KW-0472">Membrane</keyword>
<evidence type="ECO:0000313" key="2">
    <source>
        <dbReference type="EMBL" id="SVE57215.1"/>
    </source>
</evidence>
<keyword evidence="1" id="KW-0812">Transmembrane</keyword>
<feature type="non-terminal residue" evidence="2">
    <location>
        <position position="1"/>
    </location>
</feature>
<feature type="transmembrane region" description="Helical" evidence="1">
    <location>
        <begin position="210"/>
        <end position="228"/>
    </location>
</feature>
<evidence type="ECO:0008006" key="3">
    <source>
        <dbReference type="Google" id="ProtNLM"/>
    </source>
</evidence>
<protein>
    <recommendedName>
        <fullName evidence="3">Glycosyltransferase RgtA/B/C/D-like domain-containing protein</fullName>
    </recommendedName>
</protein>
<proteinExistence type="predicted"/>
<dbReference type="EMBL" id="UINC01226643">
    <property type="protein sequence ID" value="SVE57215.1"/>
    <property type="molecule type" value="Genomic_DNA"/>
</dbReference>
<keyword evidence="1" id="KW-1133">Transmembrane helix</keyword>
<gene>
    <name evidence="2" type="ORF">METZ01_LOCUS510069</name>
</gene>
<feature type="transmembrane region" description="Helical" evidence="1">
    <location>
        <begin position="12"/>
        <end position="28"/>
    </location>
</feature>
<dbReference type="AlphaFoldDB" id="A0A383ELR6"/>
<sequence>GIALGLACLTRDIYLLMGFFICFFWLVFSQEDFKQKLFKTLLFISFILLTIAPWSARNFYHTGDFIPVSEGRMGYGLWRGTWETNGNFTKSYIGRTVIFPPEAPLSEEEKLYIEKSFEEGVGVDQFETFFLEKALQRMKETPLEVLKTYIVRSPQLWLGTRFDIFVLNKNFFPRESVSWYLLKSFLYGINLCFLLLGIFGIYLMFKKRNCLLFLTLPLFYTAVIYMPFTA</sequence>
<organism evidence="2">
    <name type="scientific">marine metagenome</name>
    <dbReference type="NCBI Taxonomy" id="408172"/>
    <lineage>
        <taxon>unclassified sequences</taxon>
        <taxon>metagenomes</taxon>
        <taxon>ecological metagenomes</taxon>
    </lineage>
</organism>
<feature type="transmembrane region" description="Helical" evidence="1">
    <location>
        <begin position="40"/>
        <end position="56"/>
    </location>
</feature>
<name>A0A383ELR6_9ZZZZ</name>
<feature type="transmembrane region" description="Helical" evidence="1">
    <location>
        <begin position="185"/>
        <end position="203"/>
    </location>
</feature>